<dbReference type="Proteomes" id="UP001596111">
    <property type="component" value="Unassembled WGS sequence"/>
</dbReference>
<dbReference type="Gene3D" id="3.40.50.300">
    <property type="entry name" value="P-loop containing nucleotide triphosphate hydrolases"/>
    <property type="match status" value="1"/>
</dbReference>
<dbReference type="PANTHER" id="PTHR11649:SF13">
    <property type="entry name" value="ENGB-TYPE G DOMAIN-CONTAINING PROTEIN"/>
    <property type="match status" value="1"/>
</dbReference>
<dbReference type="InterPro" id="IPR027417">
    <property type="entry name" value="P-loop_NTPase"/>
</dbReference>
<keyword evidence="7 10" id="KW-0342">GTP-binding</keyword>
<evidence type="ECO:0000256" key="6">
    <source>
        <dbReference type="ARBA" id="ARBA00022842"/>
    </source>
</evidence>
<comment type="caution">
    <text evidence="12">The sequence shown here is derived from an EMBL/GenBank/DDBJ whole genome shotgun (WGS) entry which is preliminary data.</text>
</comment>
<evidence type="ECO:0000256" key="10">
    <source>
        <dbReference type="HAMAP-Rule" id="MF_00321"/>
    </source>
</evidence>
<keyword evidence="13" id="KW-1185">Reference proteome</keyword>
<reference evidence="13" key="1">
    <citation type="journal article" date="2019" name="Int. J. Syst. Evol. Microbiol.">
        <title>The Global Catalogue of Microorganisms (GCM) 10K type strain sequencing project: providing services to taxonomists for standard genome sequencing and annotation.</title>
        <authorList>
            <consortium name="The Broad Institute Genomics Platform"/>
            <consortium name="The Broad Institute Genome Sequencing Center for Infectious Disease"/>
            <person name="Wu L."/>
            <person name="Ma J."/>
        </authorList>
    </citation>
    <scope>NUCLEOTIDE SEQUENCE [LARGE SCALE GENOMIC DNA]</scope>
    <source>
        <strain evidence="13">CGMCC 1.13587</strain>
    </source>
</reference>
<sequence>MLNPLQGAQFVLAAHRISQLPADQGAEVAFAGRSNAGKSSALNALTNHKGLARTSKTPGRTQQMVAFSLPPYKDLPVPRAQDAQERPLQAQVDDQPLSDVRLIDLPGYGYAKVPLEMREHWKLEIDAYLHQRRSLRGLVLIVDIRHPLKEFDRQMLEFCFATQLPCHLLLTKADKLSRGQATQALAALRKQFAAEGLHATAQIFSSSAGTGVEEARQAVMTLLRQPREGAHQDRER</sequence>
<dbReference type="InterPro" id="IPR006073">
    <property type="entry name" value="GTP-bd"/>
</dbReference>
<dbReference type="PANTHER" id="PTHR11649">
    <property type="entry name" value="MSS1/TRME-RELATED GTP-BINDING PROTEIN"/>
    <property type="match status" value="1"/>
</dbReference>
<dbReference type="HAMAP" id="MF_00321">
    <property type="entry name" value="GTPase_EngB"/>
    <property type="match status" value="1"/>
</dbReference>
<dbReference type="PROSITE" id="PS51706">
    <property type="entry name" value="G_ENGB"/>
    <property type="match status" value="1"/>
</dbReference>
<dbReference type="SUPFAM" id="SSF52540">
    <property type="entry name" value="P-loop containing nucleoside triphosphate hydrolases"/>
    <property type="match status" value="1"/>
</dbReference>
<evidence type="ECO:0000256" key="5">
    <source>
        <dbReference type="ARBA" id="ARBA00022741"/>
    </source>
</evidence>
<protein>
    <recommendedName>
        <fullName evidence="10">Probable GTP-binding protein EngB</fullName>
    </recommendedName>
</protein>
<evidence type="ECO:0000313" key="13">
    <source>
        <dbReference type="Proteomes" id="UP001596111"/>
    </source>
</evidence>
<gene>
    <name evidence="12" type="primary">yihA</name>
    <name evidence="10" type="synonym">engB</name>
    <name evidence="12" type="ORF">ACFPPB_05890</name>
</gene>
<evidence type="ECO:0000313" key="12">
    <source>
        <dbReference type="EMBL" id="MFC5580639.1"/>
    </source>
</evidence>
<organism evidence="12 13">
    <name type="scientific">Rhodanobacter terrae</name>
    <dbReference type="NCBI Taxonomy" id="418647"/>
    <lineage>
        <taxon>Bacteria</taxon>
        <taxon>Pseudomonadati</taxon>
        <taxon>Pseudomonadota</taxon>
        <taxon>Gammaproteobacteria</taxon>
        <taxon>Lysobacterales</taxon>
        <taxon>Rhodanobacteraceae</taxon>
        <taxon>Rhodanobacter</taxon>
    </lineage>
</organism>
<evidence type="ECO:0000256" key="2">
    <source>
        <dbReference type="ARBA" id="ARBA00009638"/>
    </source>
</evidence>
<comment type="cofactor">
    <cofactor evidence="1">
        <name>Mg(2+)</name>
        <dbReference type="ChEBI" id="CHEBI:18420"/>
    </cofactor>
</comment>
<comment type="function">
    <text evidence="10">Necessary for normal cell division and for the maintenance of normal septation.</text>
</comment>
<proteinExistence type="inferred from homology"/>
<evidence type="ECO:0000259" key="11">
    <source>
        <dbReference type="PROSITE" id="PS51706"/>
    </source>
</evidence>
<evidence type="ECO:0000256" key="1">
    <source>
        <dbReference type="ARBA" id="ARBA00001946"/>
    </source>
</evidence>
<dbReference type="InterPro" id="IPR019987">
    <property type="entry name" value="GTP-bd_ribosome_bio_YsxC"/>
</dbReference>
<comment type="similarity">
    <text evidence="2 10">Belongs to the TRAFAC class TrmE-Era-EngA-EngB-Septin-like GTPase superfamily. EngB GTPase family.</text>
</comment>
<evidence type="ECO:0000256" key="3">
    <source>
        <dbReference type="ARBA" id="ARBA00022618"/>
    </source>
</evidence>
<feature type="domain" description="EngB-type G" evidence="11">
    <location>
        <begin position="24"/>
        <end position="225"/>
    </location>
</feature>
<evidence type="ECO:0000256" key="8">
    <source>
        <dbReference type="ARBA" id="ARBA00023210"/>
    </source>
</evidence>
<keyword evidence="8 10" id="KW-0717">Septation</keyword>
<keyword evidence="9 10" id="KW-0131">Cell cycle</keyword>
<keyword evidence="6" id="KW-0460">Magnesium</keyword>
<evidence type="ECO:0000256" key="4">
    <source>
        <dbReference type="ARBA" id="ARBA00022723"/>
    </source>
</evidence>
<dbReference type="Pfam" id="PF01926">
    <property type="entry name" value="MMR_HSR1"/>
    <property type="match status" value="1"/>
</dbReference>
<evidence type="ECO:0000256" key="7">
    <source>
        <dbReference type="ARBA" id="ARBA00023134"/>
    </source>
</evidence>
<name>A0ABW0SUD9_9GAMM</name>
<accession>A0ABW0SUD9</accession>
<evidence type="ECO:0000256" key="9">
    <source>
        <dbReference type="ARBA" id="ARBA00023306"/>
    </source>
</evidence>
<keyword evidence="5 10" id="KW-0547">Nucleotide-binding</keyword>
<dbReference type="RefSeq" id="WP_377325298.1">
    <property type="nucleotide sequence ID" value="NZ_JBHSNG010000004.1"/>
</dbReference>
<dbReference type="NCBIfam" id="TIGR03598">
    <property type="entry name" value="GTPase_YsxC"/>
    <property type="match status" value="1"/>
</dbReference>
<dbReference type="EMBL" id="JBHSNG010000004">
    <property type="protein sequence ID" value="MFC5580639.1"/>
    <property type="molecule type" value="Genomic_DNA"/>
</dbReference>
<keyword evidence="4" id="KW-0479">Metal-binding</keyword>
<dbReference type="CDD" id="cd01876">
    <property type="entry name" value="YihA_EngB"/>
    <property type="match status" value="1"/>
</dbReference>
<dbReference type="InterPro" id="IPR030393">
    <property type="entry name" value="G_ENGB_dom"/>
</dbReference>
<keyword evidence="3 10" id="KW-0132">Cell division</keyword>